<keyword evidence="2" id="KW-1185">Reference proteome</keyword>
<comment type="caution">
    <text evidence="1">The sequence shown here is derived from an EMBL/GenBank/DDBJ whole genome shotgun (WGS) entry which is preliminary data.</text>
</comment>
<dbReference type="EMBL" id="CAXLJM020000051">
    <property type="protein sequence ID" value="CAL8115902.1"/>
    <property type="molecule type" value="Genomic_DNA"/>
</dbReference>
<name>A0ABP1R3H2_9HEXA</name>
<accession>A0ABP1R3H2</accession>
<dbReference type="Proteomes" id="UP001642540">
    <property type="component" value="Unassembled WGS sequence"/>
</dbReference>
<evidence type="ECO:0000313" key="2">
    <source>
        <dbReference type="Proteomes" id="UP001642540"/>
    </source>
</evidence>
<organism evidence="1 2">
    <name type="scientific">Orchesella dallaii</name>
    <dbReference type="NCBI Taxonomy" id="48710"/>
    <lineage>
        <taxon>Eukaryota</taxon>
        <taxon>Metazoa</taxon>
        <taxon>Ecdysozoa</taxon>
        <taxon>Arthropoda</taxon>
        <taxon>Hexapoda</taxon>
        <taxon>Collembola</taxon>
        <taxon>Entomobryomorpha</taxon>
        <taxon>Entomobryoidea</taxon>
        <taxon>Orchesellidae</taxon>
        <taxon>Orchesellinae</taxon>
        <taxon>Orchesella</taxon>
    </lineage>
</organism>
<gene>
    <name evidence="1" type="ORF">ODALV1_LOCUS17063</name>
</gene>
<reference evidence="1 2" key="1">
    <citation type="submission" date="2024-08" db="EMBL/GenBank/DDBJ databases">
        <authorList>
            <person name="Cucini C."/>
            <person name="Frati F."/>
        </authorList>
    </citation>
    <scope>NUCLEOTIDE SEQUENCE [LARGE SCALE GENOMIC DNA]</scope>
</reference>
<proteinExistence type="predicted"/>
<evidence type="ECO:0000313" key="1">
    <source>
        <dbReference type="EMBL" id="CAL8115902.1"/>
    </source>
</evidence>
<protein>
    <submittedName>
        <fullName evidence="1">Uncharacterized protein</fullName>
    </submittedName>
</protein>
<sequence length="172" mass="19048">MTVFYIPSLSKVKTKYEMRSFNTTAAGFRLSTLKTAYKNRKTIAGMGVRGRKVETGGGRGSLMLRSMMRPYAFEGLKAGIMIVKCFGAAKYATDSLKNSVGATTTNKYRTSGLENQGSNWNKSKTHLEIQAKSCVASPESERTAFSFYKSFGNFTSLQKQLALSAFRKTPRK</sequence>